<evidence type="ECO:0000259" key="7">
    <source>
        <dbReference type="Pfam" id="PF02601"/>
    </source>
</evidence>
<dbReference type="HOGENOM" id="CLU_023625_3_1_0"/>
<sequence>MTRMTLFDPDDDLAGAPLETVSELTGRIKTTLERGFAEVAVRAEVSNVARPRSGHIYLVLKDDGAQVRAVLWKTEAQRLVFDLVDGLAVTVWGKLAVYAPRGEYQVTIRKIEPEGIGALELAFRQTVARLAAEGLFDPERKRPLPRFPRRIVVVTSPSGAAVRDLLQVISRRWRASDILIAPARVQGAGAAEEVAEAIALANRVAGADLVILARGGGSLEDLWAFNEEIVARAIVGSALPVMTAIGHEVDLTIADLAADRRALTPSEAGELCVPDALEIRRTLSRLAERIALSGRIRLQEARSRVEAASKGLDRAMRRDLDGRRHRLGRLVTALEALSPLAVLARGYSLTFQADGVSLVRSADDVQVGDLLHTRLASGPPITSRVERRS</sequence>
<protein>
    <recommendedName>
        <fullName evidence="5">Exodeoxyribonuclease 7 large subunit</fullName>
        <ecNumber evidence="5">3.1.11.6</ecNumber>
    </recommendedName>
    <alternativeName>
        <fullName evidence="5">Exodeoxyribonuclease VII large subunit</fullName>
        <shortName evidence="5">Exonuclease VII large subunit</shortName>
    </alternativeName>
</protein>
<dbReference type="NCBIfam" id="TIGR00237">
    <property type="entry name" value="xseA"/>
    <property type="match status" value="1"/>
</dbReference>
<accession>L0DR39</accession>
<gene>
    <name evidence="5" type="primary">xseA</name>
    <name evidence="9" type="ordered locus">Sinac_7454</name>
</gene>
<dbReference type="PANTHER" id="PTHR30008:SF0">
    <property type="entry name" value="EXODEOXYRIBONUCLEASE 7 LARGE SUBUNIT"/>
    <property type="match status" value="1"/>
</dbReference>
<keyword evidence="10" id="KW-1185">Reference proteome</keyword>
<evidence type="ECO:0000256" key="3">
    <source>
        <dbReference type="ARBA" id="ARBA00022801"/>
    </source>
</evidence>
<proteinExistence type="inferred from homology"/>
<comment type="similarity">
    <text evidence="5 6">Belongs to the XseA family.</text>
</comment>
<dbReference type="STRING" id="886293.Sinac_7454"/>
<dbReference type="KEGG" id="saci:Sinac_7454"/>
<evidence type="ECO:0000256" key="6">
    <source>
        <dbReference type="RuleBase" id="RU004355"/>
    </source>
</evidence>
<reference evidence="9 10" key="1">
    <citation type="submission" date="2012-02" db="EMBL/GenBank/DDBJ databases">
        <title>Complete sequence of chromosome of Singulisphaera acidiphila DSM 18658.</title>
        <authorList>
            <consortium name="US DOE Joint Genome Institute (JGI-PGF)"/>
            <person name="Lucas S."/>
            <person name="Copeland A."/>
            <person name="Lapidus A."/>
            <person name="Glavina del Rio T."/>
            <person name="Dalin E."/>
            <person name="Tice H."/>
            <person name="Bruce D."/>
            <person name="Goodwin L."/>
            <person name="Pitluck S."/>
            <person name="Peters L."/>
            <person name="Ovchinnikova G."/>
            <person name="Chertkov O."/>
            <person name="Kyrpides N."/>
            <person name="Mavromatis K."/>
            <person name="Ivanova N."/>
            <person name="Brettin T."/>
            <person name="Detter J.C."/>
            <person name="Han C."/>
            <person name="Larimer F."/>
            <person name="Land M."/>
            <person name="Hauser L."/>
            <person name="Markowitz V."/>
            <person name="Cheng J.-F."/>
            <person name="Hugenholtz P."/>
            <person name="Woyke T."/>
            <person name="Wu D."/>
            <person name="Tindall B."/>
            <person name="Pomrenke H."/>
            <person name="Brambilla E."/>
            <person name="Klenk H.-P."/>
            <person name="Eisen J.A."/>
        </authorList>
    </citation>
    <scope>NUCLEOTIDE SEQUENCE [LARGE SCALE GENOMIC DNA]</scope>
    <source>
        <strain evidence="10">ATCC BAA-1392 / DSM 18658 / VKM B-2454 / MOB10</strain>
    </source>
</reference>
<dbReference type="GO" id="GO:0005737">
    <property type="term" value="C:cytoplasm"/>
    <property type="evidence" value="ECO:0007669"/>
    <property type="project" value="UniProtKB-SubCell"/>
</dbReference>
<dbReference type="eggNOG" id="COG1570">
    <property type="taxonomic scope" value="Bacteria"/>
</dbReference>
<feature type="domain" description="Exonuclease VII large subunit C-terminal" evidence="7">
    <location>
        <begin position="135"/>
        <end position="310"/>
    </location>
</feature>
<dbReference type="GO" id="GO:0006308">
    <property type="term" value="P:DNA catabolic process"/>
    <property type="evidence" value="ECO:0007669"/>
    <property type="project" value="UniProtKB-UniRule"/>
</dbReference>
<dbReference type="InterPro" id="IPR025824">
    <property type="entry name" value="OB-fold_nuc-bd_dom"/>
</dbReference>
<dbReference type="RefSeq" id="WP_015250553.1">
    <property type="nucleotide sequence ID" value="NC_019892.1"/>
</dbReference>
<comment type="catalytic activity">
    <reaction evidence="5 6">
        <text>Exonucleolytic cleavage in either 5'- to 3'- or 3'- to 5'-direction to yield nucleoside 5'-phosphates.</text>
        <dbReference type="EC" id="3.1.11.6"/>
    </reaction>
</comment>
<feature type="domain" description="OB-fold nucleic acid binding" evidence="8">
    <location>
        <begin position="20"/>
        <end position="112"/>
    </location>
</feature>
<name>L0DR39_SINAD</name>
<dbReference type="CDD" id="cd04489">
    <property type="entry name" value="ExoVII_LU_OBF"/>
    <property type="match status" value="1"/>
</dbReference>
<dbReference type="GO" id="GO:0009318">
    <property type="term" value="C:exodeoxyribonuclease VII complex"/>
    <property type="evidence" value="ECO:0007669"/>
    <property type="project" value="UniProtKB-UniRule"/>
</dbReference>
<organism evidence="9 10">
    <name type="scientific">Singulisphaera acidiphila (strain ATCC BAA-1392 / DSM 18658 / VKM B-2454 / MOB10)</name>
    <dbReference type="NCBI Taxonomy" id="886293"/>
    <lineage>
        <taxon>Bacteria</taxon>
        <taxon>Pseudomonadati</taxon>
        <taxon>Planctomycetota</taxon>
        <taxon>Planctomycetia</taxon>
        <taxon>Isosphaerales</taxon>
        <taxon>Isosphaeraceae</taxon>
        <taxon>Singulisphaera</taxon>
    </lineage>
</organism>
<evidence type="ECO:0000256" key="1">
    <source>
        <dbReference type="ARBA" id="ARBA00022490"/>
    </source>
</evidence>
<evidence type="ECO:0000256" key="5">
    <source>
        <dbReference type="HAMAP-Rule" id="MF_00378"/>
    </source>
</evidence>
<evidence type="ECO:0000259" key="8">
    <source>
        <dbReference type="Pfam" id="PF13742"/>
    </source>
</evidence>
<evidence type="ECO:0000256" key="4">
    <source>
        <dbReference type="ARBA" id="ARBA00022839"/>
    </source>
</evidence>
<dbReference type="Pfam" id="PF13742">
    <property type="entry name" value="tRNA_anti_2"/>
    <property type="match status" value="1"/>
</dbReference>
<dbReference type="GO" id="GO:0003676">
    <property type="term" value="F:nucleic acid binding"/>
    <property type="evidence" value="ECO:0007669"/>
    <property type="project" value="InterPro"/>
</dbReference>
<dbReference type="InterPro" id="IPR020579">
    <property type="entry name" value="Exonuc_VII_lsu_C"/>
</dbReference>
<keyword evidence="1 5" id="KW-0963">Cytoplasm</keyword>
<comment type="function">
    <text evidence="5">Bidirectionally degrades single-stranded DNA into large acid-insoluble oligonucleotides, which are then degraded further into small acid-soluble oligonucleotides.</text>
</comment>
<comment type="subunit">
    <text evidence="5">Heterooligomer composed of large and small subunits.</text>
</comment>
<dbReference type="AlphaFoldDB" id="L0DR39"/>
<dbReference type="Proteomes" id="UP000010798">
    <property type="component" value="Chromosome"/>
</dbReference>
<comment type="subcellular location">
    <subcellularLocation>
        <location evidence="5 6">Cytoplasm</location>
    </subcellularLocation>
</comment>
<dbReference type="EMBL" id="CP003364">
    <property type="protein sequence ID" value="AGA31488.1"/>
    <property type="molecule type" value="Genomic_DNA"/>
</dbReference>
<dbReference type="InterPro" id="IPR003753">
    <property type="entry name" value="Exonuc_VII_L"/>
</dbReference>
<dbReference type="EC" id="3.1.11.6" evidence="5"/>
<evidence type="ECO:0000256" key="2">
    <source>
        <dbReference type="ARBA" id="ARBA00022722"/>
    </source>
</evidence>
<keyword evidence="4 5" id="KW-0269">Exonuclease</keyword>
<dbReference type="HAMAP" id="MF_00378">
    <property type="entry name" value="Exonuc_7_L"/>
    <property type="match status" value="1"/>
</dbReference>
<keyword evidence="3 5" id="KW-0378">Hydrolase</keyword>
<dbReference type="Pfam" id="PF02601">
    <property type="entry name" value="Exonuc_VII_L"/>
    <property type="match status" value="1"/>
</dbReference>
<dbReference type="GO" id="GO:0008855">
    <property type="term" value="F:exodeoxyribonuclease VII activity"/>
    <property type="evidence" value="ECO:0007669"/>
    <property type="project" value="UniProtKB-UniRule"/>
</dbReference>
<dbReference type="PANTHER" id="PTHR30008">
    <property type="entry name" value="EXODEOXYRIBONUCLEASE 7 LARGE SUBUNIT"/>
    <property type="match status" value="1"/>
</dbReference>
<evidence type="ECO:0000313" key="9">
    <source>
        <dbReference type="EMBL" id="AGA31488.1"/>
    </source>
</evidence>
<evidence type="ECO:0000313" key="10">
    <source>
        <dbReference type="Proteomes" id="UP000010798"/>
    </source>
</evidence>
<keyword evidence="2 5" id="KW-0540">Nuclease</keyword>